<keyword evidence="1" id="KW-0472">Membrane</keyword>
<keyword evidence="4" id="KW-1185">Reference proteome</keyword>
<dbReference type="EMBL" id="JACXIY010000017">
    <property type="protein sequence ID" value="MBD2869920.1"/>
    <property type="molecule type" value="Genomic_DNA"/>
</dbReference>
<proteinExistence type="predicted"/>
<evidence type="ECO:0000256" key="2">
    <source>
        <dbReference type="SAM" id="SignalP"/>
    </source>
</evidence>
<keyword evidence="2" id="KW-0732">Signal</keyword>
<dbReference type="Proteomes" id="UP000632125">
    <property type="component" value="Unassembled WGS sequence"/>
</dbReference>
<dbReference type="AlphaFoldDB" id="A0A927CQR5"/>
<protein>
    <recommendedName>
        <fullName evidence="5">NEAT domain-containing protein</fullName>
    </recommendedName>
</protein>
<keyword evidence="1" id="KW-1133">Transmembrane helix</keyword>
<evidence type="ECO:0000313" key="3">
    <source>
        <dbReference type="EMBL" id="MBD2869920.1"/>
    </source>
</evidence>
<sequence>MMTMKSKANVNWAAKVVIAASIAFVPVVASPAVGHVQAAAEQSLDGYASKELKELHAKVDAYVFVDHAEELAAEGIQVTNTGPVGDYIEIGILDYSEEKAAYLGDAFDSPLVKVVEGIQAVTLDNTLQIATDGEQMSTTSVEAPAAGAGEVAVTTAADAGTVGETSTAAKGSVATWVIVVAAAALAAIAFASRKLTQAKK</sequence>
<keyword evidence="1" id="KW-0812">Transmembrane</keyword>
<feature type="chain" id="PRO_5038779251" description="NEAT domain-containing protein" evidence="2">
    <location>
        <begin position="30"/>
        <end position="200"/>
    </location>
</feature>
<evidence type="ECO:0008006" key="5">
    <source>
        <dbReference type="Google" id="ProtNLM"/>
    </source>
</evidence>
<name>A0A927CQR5_9BACL</name>
<reference evidence="3" key="1">
    <citation type="submission" date="2020-09" db="EMBL/GenBank/DDBJ databases">
        <title>A novel bacterium of genus Paenibacillus, isolated from South China Sea.</title>
        <authorList>
            <person name="Huang H."/>
            <person name="Mo K."/>
            <person name="Hu Y."/>
        </authorList>
    </citation>
    <scope>NUCLEOTIDE SEQUENCE</scope>
    <source>
        <strain evidence="3">IB182493</strain>
    </source>
</reference>
<evidence type="ECO:0000313" key="4">
    <source>
        <dbReference type="Proteomes" id="UP000632125"/>
    </source>
</evidence>
<gene>
    <name evidence="3" type="ORF">IDH41_15120</name>
</gene>
<evidence type="ECO:0000256" key="1">
    <source>
        <dbReference type="SAM" id="Phobius"/>
    </source>
</evidence>
<comment type="caution">
    <text evidence="3">The sequence shown here is derived from an EMBL/GenBank/DDBJ whole genome shotgun (WGS) entry which is preliminary data.</text>
</comment>
<feature type="signal peptide" evidence="2">
    <location>
        <begin position="1"/>
        <end position="29"/>
    </location>
</feature>
<accession>A0A927CQR5</accession>
<dbReference type="RefSeq" id="WP_190862421.1">
    <property type="nucleotide sequence ID" value="NZ_JACXIY010000017.1"/>
</dbReference>
<feature type="transmembrane region" description="Helical" evidence="1">
    <location>
        <begin position="173"/>
        <end position="191"/>
    </location>
</feature>
<organism evidence="3 4">
    <name type="scientific">Paenibacillus arenilitoris</name>
    <dbReference type="NCBI Taxonomy" id="2772299"/>
    <lineage>
        <taxon>Bacteria</taxon>
        <taxon>Bacillati</taxon>
        <taxon>Bacillota</taxon>
        <taxon>Bacilli</taxon>
        <taxon>Bacillales</taxon>
        <taxon>Paenibacillaceae</taxon>
        <taxon>Paenibacillus</taxon>
    </lineage>
</organism>